<feature type="compositionally biased region" description="Polar residues" evidence="11">
    <location>
        <begin position="487"/>
        <end position="502"/>
    </location>
</feature>
<organism evidence="16 17">
    <name type="scientific">Mannheimia pernigra</name>
    <dbReference type="NCBI Taxonomy" id="111844"/>
    <lineage>
        <taxon>Bacteria</taxon>
        <taxon>Pseudomonadati</taxon>
        <taxon>Pseudomonadota</taxon>
        <taxon>Gammaproteobacteria</taxon>
        <taxon>Pasteurellales</taxon>
        <taxon>Pasteurellaceae</taxon>
        <taxon>Mannheimia</taxon>
    </lineage>
</organism>
<feature type="domain" description="Trimeric autotransporter adhesin YadA-like stalk" evidence="14">
    <location>
        <begin position="608"/>
        <end position="631"/>
    </location>
</feature>
<evidence type="ECO:0000256" key="4">
    <source>
        <dbReference type="ARBA" id="ARBA00022448"/>
    </source>
</evidence>
<keyword evidence="5" id="KW-1134">Transmembrane beta strand</keyword>
<feature type="domain" description="Trimeric autotransporter adhesin YadA-like stalk" evidence="14">
    <location>
        <begin position="1830"/>
        <end position="1869"/>
    </location>
</feature>
<protein>
    <submittedName>
        <fullName evidence="16">YadA-like family protein</fullName>
    </submittedName>
</protein>
<dbReference type="Pfam" id="PF05658">
    <property type="entry name" value="YadA_head"/>
    <property type="match status" value="11"/>
</dbReference>
<dbReference type="SUPFAM" id="SSF54523">
    <property type="entry name" value="Pili subunits"/>
    <property type="match status" value="1"/>
</dbReference>
<dbReference type="EMBL" id="CP055306">
    <property type="protein sequence ID" value="QLB40002.1"/>
    <property type="molecule type" value="Genomic_DNA"/>
</dbReference>
<evidence type="ECO:0000256" key="10">
    <source>
        <dbReference type="ARBA" id="ARBA00023237"/>
    </source>
</evidence>
<dbReference type="InterPro" id="IPR008640">
    <property type="entry name" value="Adhesin_Head_dom"/>
</dbReference>
<evidence type="ECO:0000259" key="13">
    <source>
        <dbReference type="Pfam" id="PF05658"/>
    </source>
</evidence>
<feature type="domain" description="Trimeric autotransporter adhesin YadA-like stalk" evidence="14">
    <location>
        <begin position="2116"/>
        <end position="2155"/>
    </location>
</feature>
<feature type="domain" description="Trimeric autotransporter adhesin YadA-like stalk" evidence="14">
    <location>
        <begin position="442"/>
        <end position="479"/>
    </location>
</feature>
<proteinExistence type="inferred from homology"/>
<feature type="domain" description="Trimeric autotransporter adhesin YadA-like head" evidence="13">
    <location>
        <begin position="224"/>
        <end position="243"/>
    </location>
</feature>
<dbReference type="Pfam" id="PF05662">
    <property type="entry name" value="YadA_stalk"/>
    <property type="match status" value="8"/>
</dbReference>
<feature type="domain" description="Trimeric autotransporter adhesin YadA-like head" evidence="13">
    <location>
        <begin position="1197"/>
        <end position="1223"/>
    </location>
</feature>
<evidence type="ECO:0000259" key="12">
    <source>
        <dbReference type="Pfam" id="PF03895"/>
    </source>
</evidence>
<dbReference type="Gene3D" id="2.60.40.4050">
    <property type="match status" value="1"/>
</dbReference>
<feature type="domain" description="Trimeric autotransporter adhesin YadA-like head" evidence="13">
    <location>
        <begin position="165"/>
        <end position="191"/>
    </location>
</feature>
<feature type="domain" description="Trimeric autotransporter adhesin YadA-like head" evidence="13">
    <location>
        <begin position="812"/>
        <end position="837"/>
    </location>
</feature>
<dbReference type="GO" id="GO:0015031">
    <property type="term" value="P:protein transport"/>
    <property type="evidence" value="ECO:0007669"/>
    <property type="project" value="UniProtKB-KW"/>
</dbReference>
<evidence type="ECO:0000313" key="16">
    <source>
        <dbReference type="EMBL" id="QLB40002.1"/>
    </source>
</evidence>
<dbReference type="InterPro" id="IPR005594">
    <property type="entry name" value="YadA_C"/>
</dbReference>
<feature type="domain" description="Trimeric autotransporter adhesin YadA-like head" evidence="13">
    <location>
        <begin position="523"/>
        <end position="549"/>
    </location>
</feature>
<dbReference type="Pfam" id="PF13018">
    <property type="entry name" value="ESPR"/>
    <property type="match status" value="1"/>
</dbReference>
<keyword evidence="7" id="KW-0732">Signal</keyword>
<feature type="domain" description="Trimeric autotransporter adhesin YadA-like stalk" evidence="14">
    <location>
        <begin position="1469"/>
        <end position="1504"/>
    </location>
</feature>
<gene>
    <name evidence="16" type="ORF">HV559_03490</name>
</gene>
<dbReference type="Gene3D" id="2.20.70.140">
    <property type="match status" value="2"/>
</dbReference>
<feature type="domain" description="Trimeric autotransporter adhesin YadA-like head" evidence="13">
    <location>
        <begin position="911"/>
        <end position="937"/>
    </location>
</feature>
<feature type="domain" description="Trimeric autotransporter adhesin YadA-like head" evidence="13">
    <location>
        <begin position="196"/>
        <end position="216"/>
    </location>
</feature>
<dbReference type="Gene3D" id="2.150.10.10">
    <property type="entry name" value="Serralysin-like metalloprotease, C-terminal"/>
    <property type="match status" value="8"/>
</dbReference>
<accession>A0A7D5E0C1</accession>
<dbReference type="InterPro" id="IPR045584">
    <property type="entry name" value="Pilin-like"/>
</dbReference>
<feature type="domain" description="ESPR" evidence="15">
    <location>
        <begin position="1"/>
        <end position="50"/>
    </location>
</feature>
<evidence type="ECO:0000256" key="8">
    <source>
        <dbReference type="ARBA" id="ARBA00022927"/>
    </source>
</evidence>
<feature type="domain" description="Trimeric autotransporter adhesin YadA-like head" evidence="13">
    <location>
        <begin position="868"/>
        <end position="892"/>
    </location>
</feature>
<dbReference type="InterPro" id="IPR037174">
    <property type="entry name" value="Trimeric_adhesin"/>
</dbReference>
<dbReference type="InterPro" id="IPR024973">
    <property type="entry name" value="ESPR"/>
</dbReference>
<evidence type="ECO:0000256" key="2">
    <source>
        <dbReference type="ARBA" id="ARBA00004442"/>
    </source>
</evidence>
<dbReference type="CDD" id="cd12820">
    <property type="entry name" value="LbR_YadA-like"/>
    <property type="match status" value="2"/>
</dbReference>
<feature type="domain" description="Trimeric autotransporter adhesin YadA-like stalk" evidence="14">
    <location>
        <begin position="1130"/>
        <end position="1167"/>
    </location>
</feature>
<keyword evidence="6" id="KW-0812">Transmembrane</keyword>
<dbReference type="GO" id="GO:0009279">
    <property type="term" value="C:cell outer membrane"/>
    <property type="evidence" value="ECO:0007669"/>
    <property type="project" value="UniProtKB-SubCell"/>
</dbReference>
<keyword evidence="10" id="KW-0998">Cell outer membrane</keyword>
<comment type="similarity">
    <text evidence="3">Belongs to the autotransporter-2 (AT-2) (TC 1.B.40) family.</text>
</comment>
<dbReference type="InterPro" id="IPR008635">
    <property type="entry name" value="Coiled_stalk_dom"/>
</dbReference>
<evidence type="ECO:0000259" key="14">
    <source>
        <dbReference type="Pfam" id="PF05662"/>
    </source>
</evidence>
<feature type="domain" description="Trimeric autotransporter adhesin YadA-like stalk" evidence="14">
    <location>
        <begin position="2000"/>
        <end position="2024"/>
    </location>
</feature>
<dbReference type="Pfam" id="PF03895">
    <property type="entry name" value="YadA_anchor"/>
    <property type="match status" value="1"/>
</dbReference>
<evidence type="ECO:0000256" key="7">
    <source>
        <dbReference type="ARBA" id="ARBA00022729"/>
    </source>
</evidence>
<evidence type="ECO:0000259" key="15">
    <source>
        <dbReference type="Pfam" id="PF13018"/>
    </source>
</evidence>
<evidence type="ECO:0000256" key="11">
    <source>
        <dbReference type="SAM" id="MobiDB-lite"/>
    </source>
</evidence>
<reference evidence="16 17" key="1">
    <citation type="submission" date="2020-06" db="EMBL/GenBank/DDBJ databases">
        <title>Mannheimia pernigra sp. nov. isolated from bovine respiratory tract.</title>
        <authorList>
            <person name="Kuhnert P."/>
            <person name="Akarsu-Egger H."/>
        </authorList>
    </citation>
    <scope>NUCLEOTIDE SEQUENCE [LARGE SCALE GENOMIC DNA]</scope>
    <source>
        <strain evidence="16 17">BNO311</strain>
    </source>
</reference>
<feature type="domain" description="Trimeric autotransporter adhesin YadA-like C-terminal membrane anchor" evidence="12">
    <location>
        <begin position="2167"/>
        <end position="2227"/>
    </location>
</feature>
<feature type="domain" description="Trimeric autotransporter adhesin YadA-like head" evidence="13">
    <location>
        <begin position="1229"/>
        <end position="1249"/>
    </location>
</feature>
<evidence type="ECO:0000256" key="6">
    <source>
        <dbReference type="ARBA" id="ARBA00022692"/>
    </source>
</evidence>
<evidence type="ECO:0000256" key="3">
    <source>
        <dbReference type="ARBA" id="ARBA00005848"/>
    </source>
</evidence>
<evidence type="ECO:0000256" key="9">
    <source>
        <dbReference type="ARBA" id="ARBA00023136"/>
    </source>
</evidence>
<keyword evidence="17" id="KW-1185">Reference proteome</keyword>
<feature type="domain" description="Trimeric autotransporter adhesin YadA-like head" evidence="13">
    <location>
        <begin position="939"/>
        <end position="962"/>
    </location>
</feature>
<feature type="compositionally biased region" description="Polar residues" evidence="11">
    <location>
        <begin position="559"/>
        <end position="578"/>
    </location>
</feature>
<dbReference type="RefSeq" id="WP_176809565.1">
    <property type="nucleotide sequence ID" value="NZ_CP055306.1"/>
</dbReference>
<name>A0A7D5E0C1_9PAST</name>
<dbReference type="Gene3D" id="1.20.5.170">
    <property type="match status" value="2"/>
</dbReference>
<feature type="region of interest" description="Disordered" evidence="11">
    <location>
        <begin position="554"/>
        <end position="578"/>
    </location>
</feature>
<evidence type="ECO:0000256" key="1">
    <source>
        <dbReference type="ARBA" id="ARBA00004241"/>
    </source>
</evidence>
<sequence>MNKIYRVVFNQSTQTFQAVCENAKSQGKCSSTVKKSSTPVKILTLSALAASVILSIPNAVAQLTPVPPPVNTTTPNPINTYFFACITNTGQGSAGNGVDYDWLKAVCGENNDAYKNSMIYAFDPVHGRTSLGFGAWADREYATAIGYATKANAKYSTAVGSNAIADGEYASVFGYLAKATGEQSSAFGYYSNAVGYSTAFGAFSEALGVQATAIGYVATAKGSSAALGSYAEAKGEESVAIGGSVRAEGFRSIGIGRFSTVEGDWSGAFGSSSFIRGARSYTSGKSNIVGAGADDAGAFGNDNQIGAITAFGGNGLPNDPVTLTDEVNASGSRVVGNYNIITSPNTYVLGSGINSKDQHTKIGETVANSVYLGDDSTVTAGNEENKSYKNALKDSTDEGETTTGGATGTVRNATINDITYGEFAGKTAVGAVSVGASGYERRIQNVAAGEISSTSTDAINGSQLYQIANQITQKVKDIQSYVHVNDGTDTQEAGDPNTNHGSIKSKGGALGRNSLAAGIRAKATAQHSTALGELAEATKQGAVALGANSLADRAGLPEGTTTASTTPDAAQNSVYSPTDTDNTAILATVKGTENGAVSVGATDETTRQIINVAAGSADSDAVNVAQLKAVAKLASPAKYFADKDKAADIATQATEKDKAKTMTDGVLGIKGTNTTAQTGTDDTTAKTRADTKNITTTIDTASNTVSVELSSHIKGLSSLQFDAKQGIKIGDQNTSAVDKDIAIGNGATVVKGSTIGLGARKNPAYDLDINKVAPTLEKPNLGKIYSIAQGVALGEKAAAGNGSTALGGYTYATGSQATAVGSMSTATGGNAVALGAAAQAMGNSDISIGRESVAKENFTIAIGNVASATADGAFAVGHSAQATGKRTIAIGAVETDSKNTNGVHNPNGTRATADDAIALGTGTEASSENTIAIGTGAKATGKQSISIGTGNQVTGNYSGAFGDPSIISGAGSYTMGNDNGVAFGTNNVGAFGNNNQLGGTATYDQNGKLTTATGVTPNISATGSRVIGNNNAVNSQNTFVLGNGINTAADGKTLLGNTVANSVYLGNDSSVRADKGKNHQLDSDVEGYTTTGGAKGTVESAIINGVTYTGFKGASAVGAVSVGASGYERRIQNVAAGEISSTSTDAINGSQLYQIANQITQKVKDIQSYVHVNDGTDTQEAGDPDTNKGSIKSKGGALGRNSLAAGIGAKANGENSIALGTDAATNEYGSVAIGEGAKSTELGAIAIGQAANSSESGSISIGTYTSSNDVDAITIGSYNRIEGNGSIGLGRGIHIVDEARINNTSSRFSNVIAIGDDSTISARFAGTIGTQNTIAYKDPNKQEVLDSYVLGNGNAVNTSHTFVLGSNINASESCIKVRQQGRFDFDSCSKGDTVENSVYLGYKTTVTDGQGGQGTLFNNDISGKAGTTTTGGAKGTVSNAVINGVAYGDFAGKTAVGAVSVGASGYERRIQNVAAGEISSTSTDAINGSQLYQITSRMTQQIGDSAWKLAAGADTDSENIQAGKTVTFKAGESQNLTVKRDGANIVYDLAKNLTADSLKVGDSTVNVAGVTINNGTAGQPVKLTKDGLDNGGNTITNIADGKNDTDAVNVKQLRQAVASQSVVSSDKTVKVNSKRTNTGGTEFDVSVNTGNTLTVGKDGALNVNVDNRTVKINSDGQLYADIVDTNTITSLTNGNYTTATNTGTAAAPVYKVDVNTSAITTKTNGSVAAPTIDGVATSKNVADAINQSGFNLTSSNDGVSTGVTDLVNPSETVTIDGAKNITVSQTGSTISIATKDEVKFNSVQLGNNGPKITSHDGSIKVAASNGEAAKITNVKAGVNDTDAVNVAQLKKAIGGATTQIAEGKNVIVKNEKGVDGQAVYTVHADSSKVTQGDGITVKHTATTDKNGVTTNSYNVALSEATKKQLNKEESVTSQDTNLLVDNTTTNETGAKEYKLSLNKNLDLTENGLITIGDSKLNKEGLAIEGGPTVKKSGIDAGSKKITNVEDGEIRAGSKDAVNGGQLRRELDNIGWDLAVGGNTAKDSEQGSKKVKNKGKVTVSGGKNMVVSRKDSTIELATSSTPEFDSVKVGNTTISSSIAQDGVNEVNLVGANNAPTRITNVAPGVKGTDAVNVNQLKGAVSHLDNKINRNNRNLRAGIAGANAAAGLPQVYIPGKSMIAASAGTFKGENAVAVGYSRSSDNGKVILKLQGNANTIGDFGGSMGIGYQW</sequence>
<dbReference type="Proteomes" id="UP000509660">
    <property type="component" value="Chromosome"/>
</dbReference>
<evidence type="ECO:0000313" key="17">
    <source>
        <dbReference type="Proteomes" id="UP000509660"/>
    </source>
</evidence>
<keyword evidence="9" id="KW-0472">Membrane</keyword>
<dbReference type="GO" id="GO:0009986">
    <property type="term" value="C:cell surface"/>
    <property type="evidence" value="ECO:0007669"/>
    <property type="project" value="UniProtKB-SubCell"/>
</dbReference>
<feature type="region of interest" description="Disordered" evidence="11">
    <location>
        <begin position="1174"/>
        <end position="1195"/>
    </location>
</feature>
<feature type="domain" description="Trimeric autotransporter adhesin YadA-like head" evidence="13">
    <location>
        <begin position="141"/>
        <end position="163"/>
    </location>
</feature>
<feature type="domain" description="Trimeric autotransporter adhesin YadA-like stalk" evidence="14">
    <location>
        <begin position="1595"/>
        <end position="1626"/>
    </location>
</feature>
<evidence type="ECO:0000256" key="5">
    <source>
        <dbReference type="ARBA" id="ARBA00022452"/>
    </source>
</evidence>
<dbReference type="Gene3D" id="3.30.1300.30">
    <property type="entry name" value="GSPII I/J protein-like"/>
    <property type="match status" value="1"/>
</dbReference>
<dbReference type="Gene3D" id="3.90.1780.10">
    <property type="entry name" value="Trimeric adhesin"/>
    <property type="match status" value="1"/>
</dbReference>
<feature type="region of interest" description="Disordered" evidence="11">
    <location>
        <begin position="486"/>
        <end position="509"/>
    </location>
</feature>
<keyword evidence="8" id="KW-0653">Protein transport</keyword>
<dbReference type="Gene3D" id="6.20.50.100">
    <property type="match status" value="1"/>
</dbReference>
<dbReference type="InterPro" id="IPR011049">
    <property type="entry name" value="Serralysin-like_metalloprot_C"/>
</dbReference>
<keyword evidence="4" id="KW-0813">Transport</keyword>
<dbReference type="SUPFAM" id="SSF101967">
    <property type="entry name" value="Adhesin YadA, collagen-binding domain"/>
    <property type="match status" value="11"/>
</dbReference>
<comment type="subcellular location">
    <subcellularLocation>
        <location evidence="2">Cell outer membrane</location>
    </subcellularLocation>
    <subcellularLocation>
        <location evidence="1">Cell surface</location>
    </subcellularLocation>
</comment>